<evidence type="ECO:0000313" key="2">
    <source>
        <dbReference type="Proteomes" id="UP001366166"/>
    </source>
</evidence>
<dbReference type="Proteomes" id="UP001366166">
    <property type="component" value="Chromosome"/>
</dbReference>
<sequence>MSIKRNFACPKYDFCLSEAVSQKESDFDCQGCPWQKKVRPDWSEIQERDSHRVMSLFAAICRNRIRPSSEPLTEKELAFLWEEADGSDQASAGGERE</sequence>
<keyword evidence="2" id="KW-1185">Reference proteome</keyword>
<organism evidence="1 2">
    <name type="scientific">Desulfoferula mesophila</name>
    <dbReference type="NCBI Taxonomy" id="3058419"/>
    <lineage>
        <taxon>Bacteria</taxon>
        <taxon>Pseudomonadati</taxon>
        <taxon>Thermodesulfobacteriota</taxon>
        <taxon>Desulfarculia</taxon>
        <taxon>Desulfarculales</taxon>
        <taxon>Desulfarculaceae</taxon>
        <taxon>Desulfoferula</taxon>
    </lineage>
</organism>
<gene>
    <name evidence="1" type="ORF">FAK_16190</name>
</gene>
<dbReference type="AlphaFoldDB" id="A0AAU9EBP7"/>
<dbReference type="EMBL" id="AP028679">
    <property type="protein sequence ID" value="BEQ14553.1"/>
    <property type="molecule type" value="Genomic_DNA"/>
</dbReference>
<reference evidence="2" key="1">
    <citation type="journal article" date="2023" name="Arch. Microbiol.">
        <title>Desulfoferula mesophilus gen. nov. sp. nov., a mesophilic sulfate-reducing bacterium isolated from a brackish lake sediment.</title>
        <authorList>
            <person name="Watanabe T."/>
            <person name="Yabe T."/>
            <person name="Tsuji J.M."/>
            <person name="Fukui M."/>
        </authorList>
    </citation>
    <scope>NUCLEOTIDE SEQUENCE [LARGE SCALE GENOMIC DNA]</scope>
    <source>
        <strain evidence="2">12FAK</strain>
    </source>
</reference>
<dbReference type="RefSeq" id="WP_338606257.1">
    <property type="nucleotide sequence ID" value="NZ_AP028679.1"/>
</dbReference>
<name>A0AAU9EBP7_9BACT</name>
<dbReference type="KEGG" id="dmp:FAK_16190"/>
<accession>A0AAU9EBP7</accession>
<evidence type="ECO:0000313" key="1">
    <source>
        <dbReference type="EMBL" id="BEQ14553.1"/>
    </source>
</evidence>
<protein>
    <submittedName>
        <fullName evidence="1">Uncharacterized protein</fullName>
    </submittedName>
</protein>
<proteinExistence type="predicted"/>